<gene>
    <name evidence="1" type="ORF">KM92DES2_10258</name>
</gene>
<reference evidence="1" key="1">
    <citation type="submission" date="2016-04" db="EMBL/GenBank/DDBJ databases">
        <authorList>
            <person name="Evans L.H."/>
            <person name="Alamgir A."/>
            <person name="Owens N."/>
            <person name="Weber N.D."/>
            <person name="Virtaneva K."/>
            <person name="Barbian K."/>
            <person name="Babar A."/>
            <person name="Rosenke K."/>
        </authorList>
    </citation>
    <scope>NUCLEOTIDE SEQUENCE</scope>
    <source>
        <strain evidence="1">92-2</strain>
    </source>
</reference>
<dbReference type="EMBL" id="FLUP01000001">
    <property type="protein sequence ID" value="SBV92362.1"/>
    <property type="molecule type" value="Genomic_DNA"/>
</dbReference>
<proteinExistence type="predicted"/>
<dbReference type="AlphaFoldDB" id="A0A212IYT6"/>
<name>A0A212IYT6_9BACT</name>
<dbReference type="SUPFAM" id="SSF53335">
    <property type="entry name" value="S-adenosyl-L-methionine-dependent methyltransferases"/>
    <property type="match status" value="1"/>
</dbReference>
<dbReference type="Pfam" id="PF13489">
    <property type="entry name" value="Methyltransf_23"/>
    <property type="match status" value="1"/>
</dbReference>
<accession>A0A212IYT6</accession>
<dbReference type="Gene3D" id="3.40.50.150">
    <property type="entry name" value="Vaccinia Virus protein VP39"/>
    <property type="match status" value="1"/>
</dbReference>
<dbReference type="InterPro" id="IPR029063">
    <property type="entry name" value="SAM-dependent_MTases_sf"/>
</dbReference>
<organism evidence="1">
    <name type="scientific">uncultured Desulfovibrio sp</name>
    <dbReference type="NCBI Taxonomy" id="167968"/>
    <lineage>
        <taxon>Bacteria</taxon>
        <taxon>Pseudomonadati</taxon>
        <taxon>Thermodesulfobacteriota</taxon>
        <taxon>Desulfovibrionia</taxon>
        <taxon>Desulfovibrionales</taxon>
        <taxon>Desulfovibrionaceae</taxon>
        <taxon>Desulfovibrio</taxon>
        <taxon>environmental samples</taxon>
    </lineage>
</organism>
<sequence length="230" mass="27314">MNIFHTHKQQFSTDFIYTDREGKGRYVWEKYKTALCVDDILDVGADKGVLAKHLPHNVRYHTIGFGASIDQEYNLENCPYPFEDMSFDVVLCLDVLEHLEHIHAAFDECCRIAKKTVIISLPNPYADFMQFLRSGKYRGRKKDMKFYGLQPEPEEDRHRWFFSPTDAQEFINYRSRRMGFSVVQFDSEYCEIPRPAKNSDNAFRRIFRDDLDFFDLECGTLWWILNRNDS</sequence>
<dbReference type="RefSeq" id="WP_192111532.1">
    <property type="nucleotide sequence ID" value="NZ_LT598928.1"/>
</dbReference>
<protein>
    <submittedName>
        <fullName evidence="1">Uncharacterized protein</fullName>
    </submittedName>
</protein>
<evidence type="ECO:0000313" key="1">
    <source>
        <dbReference type="EMBL" id="SBV92362.1"/>
    </source>
</evidence>